<comment type="similarity">
    <text evidence="1 2">Belongs to the cytochrome P450 family.</text>
</comment>
<keyword evidence="2" id="KW-0349">Heme</keyword>
<dbReference type="Gene3D" id="1.10.630.10">
    <property type="entry name" value="Cytochrome P450"/>
    <property type="match status" value="1"/>
</dbReference>
<keyword evidence="2" id="KW-0503">Monooxygenase</keyword>
<sequence length="442" mass="48812">MSTAVEAVKVDEQSDAIHIEAHGGKAPNAMKCPHLGAQYNPFAGPHVEDPHPFYAQLRRDAPVSYNPMLGMWLVSRYEDICHVLKDPSRYSSADLGNMGSVLSPETLSVLAEGYPLADSLINSDPPAHTRLRKLLGRGFSAQRIAAQEAPIRAVSEELIRAFAQKGHADLVTQFAYPLPVRVILGMAGIPQEDMADIKRWCDDFFRMIFTRVPAEEQPPLARSWVTFQHYVARLIRARTDEPRDDLVSYLVTTDADGEALTLPELIIAIAGSMLAAGHETTTALLAQCWKQALLQPGLWQRLRQDRSLVPHLIEETLRFDSVAHGMIRTTVEDVELAGVALPRGSRLLLLYASGSRDASLLADGEHFDISRHHPTHLGFGRGIHFCIGAPLARLEALIATNLLLDLLPDLRLAEETPDFGHTQSLTIRTIQHLRVAWTPTGA</sequence>
<dbReference type="InterPro" id="IPR002397">
    <property type="entry name" value="Cyt_P450_B"/>
</dbReference>
<dbReference type="EMBL" id="JAFIMU010000006">
    <property type="protein sequence ID" value="MBN8227922.1"/>
    <property type="molecule type" value="Genomic_DNA"/>
</dbReference>
<keyword evidence="2" id="KW-0479">Metal-binding</keyword>
<evidence type="ECO:0000256" key="2">
    <source>
        <dbReference type="RuleBase" id="RU000461"/>
    </source>
</evidence>
<evidence type="ECO:0000313" key="3">
    <source>
        <dbReference type="EMBL" id="MBN8227922.1"/>
    </source>
</evidence>
<reference evidence="3 4" key="1">
    <citation type="submission" date="2021-02" db="EMBL/GenBank/DDBJ databases">
        <title>De Novo genome assembly of isolated myxobacteria.</title>
        <authorList>
            <person name="Stevens D.C."/>
        </authorList>
    </citation>
    <scope>NUCLEOTIDE SEQUENCE [LARGE SCALE GENOMIC DNA]</scope>
    <source>
        <strain evidence="3 4">ATCC 29039</strain>
    </source>
</reference>
<dbReference type="PANTHER" id="PTHR46696:SF6">
    <property type="entry name" value="P450, PUTATIVE (EUROFUNG)-RELATED"/>
    <property type="match status" value="1"/>
</dbReference>
<organism evidence="3 4">
    <name type="scientific">Corallococcus macrosporus</name>
    <dbReference type="NCBI Taxonomy" id="35"/>
    <lineage>
        <taxon>Bacteria</taxon>
        <taxon>Pseudomonadati</taxon>
        <taxon>Myxococcota</taxon>
        <taxon>Myxococcia</taxon>
        <taxon>Myxococcales</taxon>
        <taxon>Cystobacterineae</taxon>
        <taxon>Myxococcaceae</taxon>
        <taxon>Corallococcus</taxon>
    </lineage>
</organism>
<dbReference type="SUPFAM" id="SSF48264">
    <property type="entry name" value="Cytochrome P450"/>
    <property type="match status" value="1"/>
</dbReference>
<dbReference type="PANTHER" id="PTHR46696">
    <property type="entry name" value="P450, PUTATIVE (EUROFUNG)-RELATED"/>
    <property type="match status" value="1"/>
</dbReference>
<dbReference type="InterPro" id="IPR036396">
    <property type="entry name" value="Cyt_P450_sf"/>
</dbReference>
<dbReference type="PRINTS" id="PR00359">
    <property type="entry name" value="BP450"/>
</dbReference>
<name>A0ABS3DAF9_9BACT</name>
<evidence type="ECO:0000313" key="4">
    <source>
        <dbReference type="Proteomes" id="UP000664052"/>
    </source>
</evidence>
<dbReference type="PROSITE" id="PS00086">
    <property type="entry name" value="CYTOCHROME_P450"/>
    <property type="match status" value="1"/>
</dbReference>
<protein>
    <submittedName>
        <fullName evidence="3">Cytochrome P450</fullName>
    </submittedName>
</protein>
<keyword evidence="4" id="KW-1185">Reference proteome</keyword>
<dbReference type="CDD" id="cd11078">
    <property type="entry name" value="CYP130-like"/>
    <property type="match status" value="1"/>
</dbReference>
<gene>
    <name evidence="3" type="ORF">JYK02_10420</name>
</gene>
<proteinExistence type="inferred from homology"/>
<dbReference type="Proteomes" id="UP000664052">
    <property type="component" value="Unassembled WGS sequence"/>
</dbReference>
<keyword evidence="2" id="KW-0408">Iron</keyword>
<dbReference type="InterPro" id="IPR017972">
    <property type="entry name" value="Cyt_P450_CS"/>
</dbReference>
<dbReference type="InterPro" id="IPR001128">
    <property type="entry name" value="Cyt_P450"/>
</dbReference>
<dbReference type="Pfam" id="PF00067">
    <property type="entry name" value="p450"/>
    <property type="match status" value="1"/>
</dbReference>
<keyword evidence="2" id="KW-0560">Oxidoreductase</keyword>
<dbReference type="RefSeq" id="WP_207050749.1">
    <property type="nucleotide sequence ID" value="NZ_JAFIMU010000006.1"/>
</dbReference>
<evidence type="ECO:0000256" key="1">
    <source>
        <dbReference type="ARBA" id="ARBA00010617"/>
    </source>
</evidence>
<accession>A0ABS3DAF9</accession>
<comment type="caution">
    <text evidence="3">The sequence shown here is derived from an EMBL/GenBank/DDBJ whole genome shotgun (WGS) entry which is preliminary data.</text>
</comment>